<keyword evidence="1" id="KW-0812">Transmembrane</keyword>
<proteinExistence type="predicted"/>
<evidence type="ECO:0000313" key="2">
    <source>
        <dbReference type="EMBL" id="MFD2097898.1"/>
    </source>
</evidence>
<name>A0ABW4XTV1_9GAMM</name>
<evidence type="ECO:0008006" key="4">
    <source>
        <dbReference type="Google" id="ProtNLM"/>
    </source>
</evidence>
<evidence type="ECO:0000256" key="1">
    <source>
        <dbReference type="SAM" id="Phobius"/>
    </source>
</evidence>
<dbReference type="RefSeq" id="WP_345340036.1">
    <property type="nucleotide sequence ID" value="NZ_BAABLI010000013.1"/>
</dbReference>
<gene>
    <name evidence="2" type="ORF">ACFSJ3_18070</name>
</gene>
<dbReference type="EMBL" id="JBHUHT010000030">
    <property type="protein sequence ID" value="MFD2097898.1"/>
    <property type="molecule type" value="Genomic_DNA"/>
</dbReference>
<keyword evidence="3" id="KW-1185">Reference proteome</keyword>
<organism evidence="2 3">
    <name type="scientific">Corallincola platygyrae</name>
    <dbReference type="NCBI Taxonomy" id="1193278"/>
    <lineage>
        <taxon>Bacteria</taxon>
        <taxon>Pseudomonadati</taxon>
        <taxon>Pseudomonadota</taxon>
        <taxon>Gammaproteobacteria</taxon>
        <taxon>Alteromonadales</taxon>
        <taxon>Psychromonadaceae</taxon>
        <taxon>Corallincola</taxon>
    </lineage>
</organism>
<feature type="transmembrane region" description="Helical" evidence="1">
    <location>
        <begin position="6"/>
        <end position="26"/>
    </location>
</feature>
<comment type="caution">
    <text evidence="2">The sequence shown here is derived from an EMBL/GenBank/DDBJ whole genome shotgun (WGS) entry which is preliminary data.</text>
</comment>
<evidence type="ECO:0000313" key="3">
    <source>
        <dbReference type="Proteomes" id="UP001597380"/>
    </source>
</evidence>
<keyword evidence="1" id="KW-1133">Transmembrane helix</keyword>
<accession>A0ABW4XTV1</accession>
<sequence length="46" mass="4844">MFEALIATLALLGSGFCGLLITGLLINLMAGEPSHITGESVYTKEF</sequence>
<dbReference type="Proteomes" id="UP001597380">
    <property type="component" value="Unassembled WGS sequence"/>
</dbReference>
<reference evidence="3" key="1">
    <citation type="journal article" date="2019" name="Int. J. Syst. Evol. Microbiol.">
        <title>The Global Catalogue of Microorganisms (GCM) 10K type strain sequencing project: providing services to taxonomists for standard genome sequencing and annotation.</title>
        <authorList>
            <consortium name="The Broad Institute Genomics Platform"/>
            <consortium name="The Broad Institute Genome Sequencing Center for Infectious Disease"/>
            <person name="Wu L."/>
            <person name="Ma J."/>
        </authorList>
    </citation>
    <scope>NUCLEOTIDE SEQUENCE [LARGE SCALE GENOMIC DNA]</scope>
    <source>
        <strain evidence="3">CGMCC 1.10992</strain>
    </source>
</reference>
<keyword evidence="1" id="KW-0472">Membrane</keyword>
<protein>
    <recommendedName>
        <fullName evidence="4">NADH dehydrogenase subunit 3</fullName>
    </recommendedName>
</protein>